<organism evidence="3 4">
    <name type="scientific">Roseovarius phycicola</name>
    <dbReference type="NCBI Taxonomy" id="3080976"/>
    <lineage>
        <taxon>Bacteria</taxon>
        <taxon>Pseudomonadati</taxon>
        <taxon>Pseudomonadota</taxon>
        <taxon>Alphaproteobacteria</taxon>
        <taxon>Rhodobacterales</taxon>
        <taxon>Roseobacteraceae</taxon>
        <taxon>Roseovarius</taxon>
    </lineage>
</organism>
<evidence type="ECO:0000313" key="4">
    <source>
        <dbReference type="Proteomes" id="UP001364156"/>
    </source>
</evidence>
<evidence type="ECO:0000256" key="1">
    <source>
        <dbReference type="SAM" id="MobiDB-lite"/>
    </source>
</evidence>
<evidence type="ECO:0000256" key="2">
    <source>
        <dbReference type="SAM" id="SignalP"/>
    </source>
</evidence>
<evidence type="ECO:0000313" key="3">
    <source>
        <dbReference type="EMBL" id="WWR45004.1"/>
    </source>
</evidence>
<keyword evidence="4" id="KW-1185">Reference proteome</keyword>
<keyword evidence="2" id="KW-0732">Signal</keyword>
<dbReference type="RefSeq" id="WP_338547812.1">
    <property type="nucleotide sequence ID" value="NZ_CP146069.1"/>
</dbReference>
<dbReference type="EMBL" id="CP146069">
    <property type="protein sequence ID" value="WWR45004.1"/>
    <property type="molecule type" value="Genomic_DNA"/>
</dbReference>
<gene>
    <name evidence="3" type="ORF">RZ517_09205</name>
</gene>
<feature type="compositionally biased region" description="Gly residues" evidence="1">
    <location>
        <begin position="36"/>
        <end position="55"/>
    </location>
</feature>
<reference evidence="3 4" key="1">
    <citation type="submission" date="2023-10" db="EMBL/GenBank/DDBJ databases">
        <title>Roseovarius strain S88 nov., isolated from a marine algae.</title>
        <authorList>
            <person name="Lee M.W."/>
            <person name="Lee J.K."/>
            <person name="Kim J.M."/>
            <person name="Choi D.G."/>
            <person name="Baek J.H."/>
            <person name="Bayburt H."/>
            <person name="Jung J.J."/>
            <person name="Han D.M."/>
            <person name="Jeon C.O."/>
        </authorList>
    </citation>
    <scope>NUCLEOTIDE SEQUENCE [LARGE SCALE GENOMIC DNA]</scope>
    <source>
        <strain evidence="3 4">S88</strain>
    </source>
</reference>
<feature type="region of interest" description="Disordered" evidence="1">
    <location>
        <begin position="34"/>
        <end position="92"/>
    </location>
</feature>
<feature type="compositionally biased region" description="Polar residues" evidence="1">
    <location>
        <begin position="82"/>
        <end position="92"/>
    </location>
</feature>
<accession>A0ABZ2HE73</accession>
<protein>
    <submittedName>
        <fullName evidence="3">Uncharacterized protein</fullName>
    </submittedName>
</protein>
<feature type="chain" id="PRO_5046135151" evidence="2">
    <location>
        <begin position="32"/>
        <end position="116"/>
    </location>
</feature>
<dbReference type="Proteomes" id="UP001364156">
    <property type="component" value="Chromosome"/>
</dbReference>
<proteinExistence type="predicted"/>
<name>A0ABZ2HE73_9RHOB</name>
<sequence length="116" mass="11500">MILYSKFENSMRASFAIALVATLSVAPAAQAFDASGGAGSGSGASGAADGAGGGDRSGETHGVEDRGTFSSPLAVARALNPDATSTPTFSSTGVLPSSPFLTNLRTCSGINDPRCR</sequence>
<feature type="compositionally biased region" description="Basic and acidic residues" evidence="1">
    <location>
        <begin position="56"/>
        <end position="67"/>
    </location>
</feature>
<feature type="signal peptide" evidence="2">
    <location>
        <begin position="1"/>
        <end position="31"/>
    </location>
</feature>